<dbReference type="InterPro" id="IPR023214">
    <property type="entry name" value="HAD_sf"/>
</dbReference>
<sequence length="251" mass="29099">MIFHTDLDNTLIYSYKHNIGKNKRMVERYQGREISFMTEFTYEMLKDVKDEIMVVPTTTRTKEQYKRINLGVGKFPYELVCNGGVLLIDGKRDENWYEASVELVRNARELLDDSVEFLKRDERTAFEVRFIEELFVFTKCNEVESVVKDLRERLDPTKLDIFHNGSKLYVIPKTLAKGKALERMKEYTQGGHIISAGDSDFDISMFEYSDLSFAPESLAKKASLPSKTVVLSEDGLFSEKMLHEILVLLSF</sequence>
<dbReference type="RefSeq" id="WP_379787597.1">
    <property type="nucleotide sequence ID" value="NZ_JBHSHL010000013.1"/>
</dbReference>
<dbReference type="Pfam" id="PF08282">
    <property type="entry name" value="Hydrolase_3"/>
    <property type="match status" value="1"/>
</dbReference>
<evidence type="ECO:0000313" key="1">
    <source>
        <dbReference type="EMBL" id="MFC4804109.1"/>
    </source>
</evidence>
<accession>A0ABV9QIV0</accession>
<dbReference type="Proteomes" id="UP001595916">
    <property type="component" value="Unassembled WGS sequence"/>
</dbReference>
<proteinExistence type="predicted"/>
<gene>
    <name evidence="1" type="ORF">ACFO4R_03355</name>
</gene>
<dbReference type="InterPro" id="IPR036412">
    <property type="entry name" value="HAD-like_sf"/>
</dbReference>
<evidence type="ECO:0000313" key="2">
    <source>
        <dbReference type="Proteomes" id="UP001595916"/>
    </source>
</evidence>
<keyword evidence="2" id="KW-1185">Reference proteome</keyword>
<protein>
    <submittedName>
        <fullName evidence="1">HAD hydrolase family protein</fullName>
    </submittedName>
</protein>
<reference evidence="2" key="1">
    <citation type="journal article" date="2019" name="Int. J. Syst. Evol. Microbiol.">
        <title>The Global Catalogue of Microorganisms (GCM) 10K type strain sequencing project: providing services to taxonomists for standard genome sequencing and annotation.</title>
        <authorList>
            <consortium name="The Broad Institute Genomics Platform"/>
            <consortium name="The Broad Institute Genome Sequencing Center for Infectious Disease"/>
            <person name="Wu L."/>
            <person name="Ma J."/>
        </authorList>
    </citation>
    <scope>NUCLEOTIDE SEQUENCE [LARGE SCALE GENOMIC DNA]</scope>
    <source>
        <strain evidence="2">CCUG 46385</strain>
    </source>
</reference>
<dbReference type="GO" id="GO:0016787">
    <property type="term" value="F:hydrolase activity"/>
    <property type="evidence" value="ECO:0007669"/>
    <property type="project" value="UniProtKB-KW"/>
</dbReference>
<keyword evidence="1" id="KW-0378">Hydrolase</keyword>
<name>A0ABV9QIV0_9FIRM</name>
<dbReference type="Gene3D" id="3.40.50.1000">
    <property type="entry name" value="HAD superfamily/HAD-like"/>
    <property type="match status" value="2"/>
</dbReference>
<dbReference type="EMBL" id="JBHSHL010000013">
    <property type="protein sequence ID" value="MFC4804109.1"/>
    <property type="molecule type" value="Genomic_DNA"/>
</dbReference>
<dbReference type="SUPFAM" id="SSF56784">
    <property type="entry name" value="HAD-like"/>
    <property type="match status" value="1"/>
</dbReference>
<organism evidence="1 2">
    <name type="scientific">Filifactor villosus</name>
    <dbReference type="NCBI Taxonomy" id="29374"/>
    <lineage>
        <taxon>Bacteria</taxon>
        <taxon>Bacillati</taxon>
        <taxon>Bacillota</taxon>
        <taxon>Clostridia</taxon>
        <taxon>Peptostreptococcales</taxon>
        <taxon>Filifactoraceae</taxon>
        <taxon>Filifactor</taxon>
    </lineage>
</organism>
<comment type="caution">
    <text evidence="1">The sequence shown here is derived from an EMBL/GenBank/DDBJ whole genome shotgun (WGS) entry which is preliminary data.</text>
</comment>